<sequence length="506" mass="56420">MEPSPASDLSARLDSLVETFLNSIRAGVPIELSQIYDAFAEERRKARSEGLLTFAFQEEISASVGFLSTLASCMMNIPEGNKDFQTTVIGILNDANNTPELCPSRNLISPPKILASKADSGRSMRPRTEHPSSFRHLRDWFIVHLDHPYPSAQEKEELALAKNLTKNSINLWFNNMRRRSGWMDFMRTHAHNNQTRMKELVLLHRSLPAVERSHPDLPFELRQQLDRIRDHVDEKGHDRVRDWMTGALEYREGFSIPAEGIGRSPEKKNEVNKATTKSGSSSDLYKQAFTAKDAQPWLTSYPTAASGLIGYQSPIPLANCPNPKSSKRSFSDCGPHLAAPVDPVNKYHQLMNLSSRPIQDLEGSLFTHQPLSAYAYYPTHPQSQNPLPMLSPTPYHSSSDPQYPAYDLKAPIRAQTWLPSDPAIDLSNGPNIHQRSVSPLPSRAKSTVSSLATSTTLQSTRSAANESAGNELAAKLEALRIKKEALKKEKEQLRAEAEALGEVFDC</sequence>
<reference evidence="9" key="1">
    <citation type="journal article" date="2016" name="PLoS Genet.">
        <title>Genetic Dissection of Sexual Reproduction in a Primary Homothallic Basidiomycete.</title>
        <authorList>
            <person name="David-Palma M."/>
            <person name="Sampaio J.P."/>
            <person name="Goncalves P."/>
        </authorList>
    </citation>
    <scope>NUCLEOTIDE SEQUENCE</scope>
    <source>
        <strain evidence="9">ATCC 24229</strain>
    </source>
</reference>
<feature type="domain" description="Homeobox" evidence="8">
    <location>
        <begin position="137"/>
        <end position="183"/>
    </location>
</feature>
<dbReference type="GO" id="GO:0005634">
    <property type="term" value="C:nucleus"/>
    <property type="evidence" value="ECO:0007669"/>
    <property type="project" value="UniProtKB-SubCell"/>
</dbReference>
<evidence type="ECO:0000313" key="9">
    <source>
        <dbReference type="EMBL" id="ANN89127.1"/>
    </source>
</evidence>
<proteinExistence type="inferred from homology"/>
<feature type="region of interest" description="Disordered" evidence="7">
    <location>
        <begin position="425"/>
        <end position="468"/>
    </location>
</feature>
<keyword evidence="3 5" id="KW-0371">Homeobox</keyword>
<evidence type="ECO:0000256" key="1">
    <source>
        <dbReference type="ARBA" id="ARBA00005800"/>
    </source>
</evidence>
<evidence type="ECO:0000256" key="5">
    <source>
        <dbReference type="PROSITE-ProRule" id="PRU00108"/>
    </source>
</evidence>
<keyword evidence="4 5" id="KW-0539">Nucleus</keyword>
<dbReference type="InterPro" id="IPR050224">
    <property type="entry name" value="TALE_homeobox"/>
</dbReference>
<dbReference type="GO" id="GO:0006355">
    <property type="term" value="P:regulation of DNA-templated transcription"/>
    <property type="evidence" value="ECO:0007669"/>
    <property type="project" value="InterPro"/>
</dbReference>
<dbReference type="SMART" id="SM00389">
    <property type="entry name" value="HOX"/>
    <property type="match status" value="1"/>
</dbReference>
<comment type="subcellular location">
    <subcellularLocation>
        <location evidence="5">Nucleus</location>
    </subcellularLocation>
</comment>
<evidence type="ECO:0000256" key="4">
    <source>
        <dbReference type="ARBA" id="ARBA00023242"/>
    </source>
</evidence>
<name>A0A193H5M7_PHARH</name>
<feature type="region of interest" description="Disordered" evidence="7">
    <location>
        <begin position="258"/>
        <end position="281"/>
    </location>
</feature>
<dbReference type="AlphaFoldDB" id="A0A193H5M7"/>
<dbReference type="Gene3D" id="1.10.10.60">
    <property type="entry name" value="Homeodomain-like"/>
    <property type="match status" value="1"/>
</dbReference>
<evidence type="ECO:0000256" key="2">
    <source>
        <dbReference type="ARBA" id="ARBA00023125"/>
    </source>
</evidence>
<feature type="compositionally biased region" description="Polar residues" evidence="7">
    <location>
        <begin position="428"/>
        <end position="439"/>
    </location>
</feature>
<dbReference type="EMBL" id="KU315763">
    <property type="protein sequence ID" value="ANN89127.1"/>
    <property type="molecule type" value="Genomic_DNA"/>
</dbReference>
<feature type="compositionally biased region" description="Polar residues" evidence="7">
    <location>
        <begin position="272"/>
        <end position="281"/>
    </location>
</feature>
<dbReference type="Pfam" id="PF05920">
    <property type="entry name" value="Homeobox_KN"/>
    <property type="match status" value="1"/>
</dbReference>
<dbReference type="GO" id="GO:0003677">
    <property type="term" value="F:DNA binding"/>
    <property type="evidence" value="ECO:0007669"/>
    <property type="project" value="UniProtKB-UniRule"/>
</dbReference>
<protein>
    <submittedName>
        <fullName evidence="9">Homeodomain transcription factor</fullName>
    </submittedName>
</protein>
<dbReference type="CDD" id="cd00086">
    <property type="entry name" value="homeodomain"/>
    <property type="match status" value="1"/>
</dbReference>
<keyword evidence="2 5" id="KW-0238">DNA-binding</keyword>
<evidence type="ECO:0000256" key="3">
    <source>
        <dbReference type="ARBA" id="ARBA00023155"/>
    </source>
</evidence>
<feature type="compositionally biased region" description="Low complexity" evidence="7">
    <location>
        <begin position="444"/>
        <end position="464"/>
    </location>
</feature>
<keyword evidence="6" id="KW-0175">Coiled coil</keyword>
<evidence type="ECO:0000259" key="8">
    <source>
        <dbReference type="PROSITE" id="PS50071"/>
    </source>
</evidence>
<dbReference type="InterPro" id="IPR009057">
    <property type="entry name" value="Homeodomain-like_sf"/>
</dbReference>
<dbReference type="PANTHER" id="PTHR11850">
    <property type="entry name" value="HOMEOBOX PROTEIN TRANSCRIPTION FACTORS"/>
    <property type="match status" value="1"/>
</dbReference>
<evidence type="ECO:0000256" key="7">
    <source>
        <dbReference type="SAM" id="MobiDB-lite"/>
    </source>
</evidence>
<dbReference type="InterPro" id="IPR001356">
    <property type="entry name" value="HD"/>
</dbReference>
<feature type="DNA-binding region" description="Homeobox" evidence="5">
    <location>
        <begin position="139"/>
        <end position="184"/>
    </location>
</feature>
<dbReference type="SUPFAM" id="SSF46689">
    <property type="entry name" value="Homeodomain-like"/>
    <property type="match status" value="1"/>
</dbReference>
<accession>A0A193H5M7</accession>
<evidence type="ECO:0000256" key="6">
    <source>
        <dbReference type="SAM" id="Coils"/>
    </source>
</evidence>
<organism evidence="9">
    <name type="scientific">Phaffia rhodozyma</name>
    <name type="common">Yeast</name>
    <name type="synonym">Xanthophyllomyces dendrorhous</name>
    <dbReference type="NCBI Taxonomy" id="264483"/>
    <lineage>
        <taxon>Eukaryota</taxon>
        <taxon>Fungi</taxon>
        <taxon>Dikarya</taxon>
        <taxon>Basidiomycota</taxon>
        <taxon>Agaricomycotina</taxon>
        <taxon>Tremellomycetes</taxon>
        <taxon>Cystofilobasidiales</taxon>
        <taxon>Mrakiaceae</taxon>
        <taxon>Phaffia</taxon>
    </lineage>
</organism>
<dbReference type="PROSITE" id="PS50071">
    <property type="entry name" value="HOMEOBOX_2"/>
    <property type="match status" value="1"/>
</dbReference>
<gene>
    <name evidence="9" type="primary">HD1</name>
</gene>
<dbReference type="InterPro" id="IPR008422">
    <property type="entry name" value="KN_HD"/>
</dbReference>
<comment type="similarity">
    <text evidence="1">Belongs to the TALE/M-ATYP homeobox family.</text>
</comment>
<feature type="coiled-coil region" evidence="6">
    <location>
        <begin position="469"/>
        <end position="503"/>
    </location>
</feature>